<proteinExistence type="predicted"/>
<dbReference type="Gene3D" id="3.90.470.20">
    <property type="entry name" value="4'-phosphopantetheinyl transferase domain"/>
    <property type="match status" value="2"/>
</dbReference>
<feature type="domain" description="4'-phosphopantetheinyl transferase" evidence="2">
    <location>
        <begin position="2"/>
        <end position="73"/>
    </location>
</feature>
<dbReference type="Pfam" id="PF01648">
    <property type="entry name" value="ACPS"/>
    <property type="match status" value="1"/>
</dbReference>
<dbReference type="InterPro" id="IPR037143">
    <property type="entry name" value="4-PPantetheinyl_Trfase_dom_sf"/>
</dbReference>
<keyword evidence="4" id="KW-1185">Reference proteome</keyword>
<dbReference type="SUPFAM" id="SSF56214">
    <property type="entry name" value="4'-phosphopantetheinyl transferase"/>
    <property type="match status" value="1"/>
</dbReference>
<reference evidence="4" key="1">
    <citation type="submission" date="2016-10" db="EMBL/GenBank/DDBJ databases">
        <authorList>
            <person name="Varghese N."/>
            <person name="Submissions S."/>
        </authorList>
    </citation>
    <scope>NUCLEOTIDE SEQUENCE [LARGE SCALE GENOMIC DNA]</scope>
    <source>
        <strain evidence="4">DSM 23515</strain>
    </source>
</reference>
<dbReference type="InterPro" id="IPR008278">
    <property type="entry name" value="4-PPantetheinyl_Trfase_dom"/>
</dbReference>
<evidence type="ECO:0000313" key="4">
    <source>
        <dbReference type="Proteomes" id="UP000199116"/>
    </source>
</evidence>
<dbReference type="GO" id="GO:0008897">
    <property type="term" value="F:holo-[acyl-carrier-protein] synthase activity"/>
    <property type="evidence" value="ECO:0007669"/>
    <property type="project" value="InterPro"/>
</dbReference>
<dbReference type="RefSeq" id="WP_075326843.1">
    <property type="nucleotide sequence ID" value="NZ_FOOH01000002.1"/>
</dbReference>
<protein>
    <submittedName>
        <fullName evidence="3">4'-phosphopantetheinyl transferase superfamily protein</fullName>
    </submittedName>
</protein>
<dbReference type="GO" id="GO:0000287">
    <property type="term" value="F:magnesium ion binding"/>
    <property type="evidence" value="ECO:0007669"/>
    <property type="project" value="InterPro"/>
</dbReference>
<sequence>MIGNDIIDLNLIRAQSNWQREGFLQKLFSEEEQTFIQNSEDPELNVWLLWSMKEAVYKAVQRKYKLKRFYNPKQFVCEQVKINPDKARGVVCYKEDVFVINSILFPNMIHTITGNTEFSLISENKNSRLRLLQKIAEQRGIPLESLNISKDQQGVPFVSYGGDNLQIPFSLSHHGNFSAYAVSLNLS</sequence>
<accession>A0A1I2KAG3</accession>
<name>A0A1I2KAG3_9FLAO</name>
<dbReference type="Proteomes" id="UP000199116">
    <property type="component" value="Unassembled WGS sequence"/>
</dbReference>
<evidence type="ECO:0000259" key="2">
    <source>
        <dbReference type="Pfam" id="PF01648"/>
    </source>
</evidence>
<organism evidence="3 4">
    <name type="scientific">Salegentibacter agarivorans</name>
    <dbReference type="NCBI Taxonomy" id="345907"/>
    <lineage>
        <taxon>Bacteria</taxon>
        <taxon>Pseudomonadati</taxon>
        <taxon>Bacteroidota</taxon>
        <taxon>Flavobacteriia</taxon>
        <taxon>Flavobacteriales</taxon>
        <taxon>Flavobacteriaceae</taxon>
        <taxon>Salegentibacter</taxon>
    </lineage>
</organism>
<gene>
    <name evidence="3" type="ORF">SAMN04488033_102179</name>
</gene>
<dbReference type="EMBL" id="FOOH01000002">
    <property type="protein sequence ID" value="SFF63433.1"/>
    <property type="molecule type" value="Genomic_DNA"/>
</dbReference>
<evidence type="ECO:0000256" key="1">
    <source>
        <dbReference type="ARBA" id="ARBA00022679"/>
    </source>
</evidence>
<dbReference type="AlphaFoldDB" id="A0A1I2KAG3"/>
<keyword evidence="1 3" id="KW-0808">Transferase</keyword>
<evidence type="ECO:0000313" key="3">
    <source>
        <dbReference type="EMBL" id="SFF63433.1"/>
    </source>
</evidence>